<sequence length="338" mass="36139">MVRRWMWAAVLALAIVWPAAGRAAEGRTVTLGLAKFGTVSWEIDTIRRHGLDKAAGLELKLVDLANTEAGKIALMGGSVDMIVSDWIWTSRQRSDGALLSFIPFSASVGSVMVGRESPLASLADLRGRRIGVAGGPLDKNWLLLRALAIREFGFDPAREAQPVFAAPPLLNQQMTAGQLDAVLTYWQFAARLDAQGHRRLLDIQDVAARLGVPGETPALGYVFREDWGRGHADAVAAFFAAGLKAKEILRTSDAEWEALRPLVRAEDEATFTALRQGYRAGIPTRWGEGEKAAAASLFALIAGLGGPDLVGREGRLAEGTFWPGLSIPAVPAAAAPSP</sequence>
<feature type="signal peptide" evidence="1">
    <location>
        <begin position="1"/>
        <end position="23"/>
    </location>
</feature>
<dbReference type="EMBL" id="CP029357">
    <property type="protein sequence ID" value="AWK89344.1"/>
    <property type="molecule type" value="Genomic_DNA"/>
</dbReference>
<evidence type="ECO:0000259" key="2">
    <source>
        <dbReference type="Pfam" id="PF09084"/>
    </source>
</evidence>
<dbReference type="PANTHER" id="PTHR30024">
    <property type="entry name" value="ALIPHATIC SULFONATES-BINDING PROTEIN-RELATED"/>
    <property type="match status" value="1"/>
</dbReference>
<evidence type="ECO:0000313" key="4">
    <source>
        <dbReference type="Proteomes" id="UP000245629"/>
    </source>
</evidence>
<dbReference type="InterPro" id="IPR015168">
    <property type="entry name" value="SsuA/THI5"/>
</dbReference>
<feature type="chain" id="PRO_5015604173" evidence="1">
    <location>
        <begin position="24"/>
        <end position="338"/>
    </location>
</feature>
<dbReference type="Gene3D" id="3.40.190.10">
    <property type="entry name" value="Periplasmic binding protein-like II"/>
    <property type="match status" value="2"/>
</dbReference>
<feature type="domain" description="SsuA/THI5-like" evidence="2">
    <location>
        <begin position="53"/>
        <end position="247"/>
    </location>
</feature>
<dbReference type="Proteomes" id="UP000245629">
    <property type="component" value="Plasmid unnamed2"/>
</dbReference>
<dbReference type="SUPFAM" id="SSF53850">
    <property type="entry name" value="Periplasmic binding protein-like II"/>
    <property type="match status" value="1"/>
</dbReference>
<gene>
    <name evidence="3" type="ORF">DEW08_25200</name>
</gene>
<dbReference type="OrthoDB" id="5621714at2"/>
<keyword evidence="1" id="KW-0732">Signal</keyword>
<accession>A0A2S2CXU6</accession>
<geneLocation type="plasmid" evidence="3 4">
    <name>unnamed2</name>
</geneLocation>
<proteinExistence type="predicted"/>
<protein>
    <submittedName>
        <fullName evidence="3">ABC transporter substrate-binding protein</fullName>
    </submittedName>
</protein>
<reference evidence="4" key="1">
    <citation type="submission" date="2018-05" db="EMBL/GenBank/DDBJ databases">
        <title>Azospirillum thermophila sp. nov., a novel isolated from hot spring.</title>
        <authorList>
            <person name="Zhao Z."/>
        </authorList>
    </citation>
    <scope>NUCLEOTIDE SEQUENCE [LARGE SCALE GENOMIC DNA]</scope>
    <source>
        <strain evidence="4">CFH 70021</strain>
        <plasmid evidence="4">unnamed2</plasmid>
    </source>
</reference>
<keyword evidence="3" id="KW-0614">Plasmid</keyword>
<dbReference type="KEGG" id="azz:DEW08_25200"/>
<dbReference type="RefSeq" id="WP_109332537.1">
    <property type="nucleotide sequence ID" value="NZ_CP029357.1"/>
</dbReference>
<evidence type="ECO:0000256" key="1">
    <source>
        <dbReference type="SAM" id="SignalP"/>
    </source>
</evidence>
<dbReference type="PANTHER" id="PTHR30024:SF48">
    <property type="entry name" value="ABC TRANSPORTER SUBSTRATE-BINDING PROTEIN"/>
    <property type="match status" value="1"/>
</dbReference>
<organism evidence="3 4">
    <name type="scientific">Azospirillum thermophilum</name>
    <dbReference type="NCBI Taxonomy" id="2202148"/>
    <lineage>
        <taxon>Bacteria</taxon>
        <taxon>Pseudomonadati</taxon>
        <taxon>Pseudomonadota</taxon>
        <taxon>Alphaproteobacteria</taxon>
        <taxon>Rhodospirillales</taxon>
        <taxon>Azospirillaceae</taxon>
        <taxon>Azospirillum</taxon>
    </lineage>
</organism>
<dbReference type="AlphaFoldDB" id="A0A2S2CXU6"/>
<dbReference type="Pfam" id="PF09084">
    <property type="entry name" value="NMT1"/>
    <property type="match status" value="1"/>
</dbReference>
<keyword evidence="4" id="KW-1185">Reference proteome</keyword>
<evidence type="ECO:0000313" key="3">
    <source>
        <dbReference type="EMBL" id="AWK89344.1"/>
    </source>
</evidence>
<name>A0A2S2CXU6_9PROT</name>